<dbReference type="InterPro" id="IPR045109">
    <property type="entry name" value="LSDs-like"/>
</dbReference>
<dbReference type="Pfam" id="PF02373">
    <property type="entry name" value="JmjC"/>
    <property type="match status" value="1"/>
</dbReference>
<dbReference type="SMART" id="SM00558">
    <property type="entry name" value="JmjC"/>
    <property type="match status" value="1"/>
</dbReference>
<evidence type="ECO:0000256" key="2">
    <source>
        <dbReference type="ARBA" id="ARBA00022723"/>
    </source>
</evidence>
<dbReference type="GO" id="GO:0031490">
    <property type="term" value="F:chromatin DNA binding"/>
    <property type="evidence" value="ECO:0007669"/>
    <property type="project" value="TreeGrafter"/>
</dbReference>
<name>A0A1M2VP63_TRAPU</name>
<feature type="domain" description="JmjC" evidence="4">
    <location>
        <begin position="253"/>
        <end position="404"/>
    </location>
</feature>
<comment type="caution">
    <text evidence="5">The sequence shown here is derived from an EMBL/GenBank/DDBJ whole genome shotgun (WGS) entry which is preliminary data.</text>
</comment>
<dbReference type="Gene3D" id="2.60.120.650">
    <property type="entry name" value="Cupin"/>
    <property type="match status" value="1"/>
</dbReference>
<gene>
    <name evidence="5" type="ORF">TRAPUB_14179</name>
</gene>
<keyword evidence="2" id="KW-0479">Metal-binding</keyword>
<reference evidence="5 6" key="1">
    <citation type="submission" date="2016-10" db="EMBL/GenBank/DDBJ databases">
        <title>Genome sequence of the basidiomycete white-rot fungus Trametes pubescens.</title>
        <authorList>
            <person name="Makela M.R."/>
            <person name="Granchi Z."/>
            <person name="Peng M."/>
            <person name="De Vries R.P."/>
            <person name="Grigoriev I."/>
            <person name="Riley R."/>
            <person name="Hilden K."/>
        </authorList>
    </citation>
    <scope>NUCLEOTIDE SEQUENCE [LARGE SCALE GENOMIC DNA]</scope>
    <source>
        <strain evidence="5 6">FBCC735</strain>
    </source>
</reference>
<evidence type="ECO:0000313" key="5">
    <source>
        <dbReference type="EMBL" id="OJT09346.1"/>
    </source>
</evidence>
<evidence type="ECO:0000259" key="4">
    <source>
        <dbReference type="PROSITE" id="PS51184"/>
    </source>
</evidence>
<dbReference type="GO" id="GO:0032454">
    <property type="term" value="F:histone H3K9 demethylase activity"/>
    <property type="evidence" value="ECO:0007669"/>
    <property type="project" value="InterPro"/>
</dbReference>
<dbReference type="PANTHER" id="PTHR12549">
    <property type="entry name" value="JMJC DOMAIN-CONTAINING HISTONE DEMETHYLATION PROTEIN"/>
    <property type="match status" value="1"/>
</dbReference>
<dbReference type="GO" id="GO:0003712">
    <property type="term" value="F:transcription coregulator activity"/>
    <property type="evidence" value="ECO:0007669"/>
    <property type="project" value="TreeGrafter"/>
</dbReference>
<organism evidence="5 6">
    <name type="scientific">Trametes pubescens</name>
    <name type="common">White-rot fungus</name>
    <dbReference type="NCBI Taxonomy" id="154538"/>
    <lineage>
        <taxon>Eukaryota</taxon>
        <taxon>Fungi</taxon>
        <taxon>Dikarya</taxon>
        <taxon>Basidiomycota</taxon>
        <taxon>Agaricomycotina</taxon>
        <taxon>Agaricomycetes</taxon>
        <taxon>Polyporales</taxon>
        <taxon>Polyporaceae</taxon>
        <taxon>Trametes</taxon>
    </lineage>
</organism>
<dbReference type="PANTHER" id="PTHR12549:SF38">
    <property type="entry name" value="JMJC DOMAIN-CONTAINING HISTONE DEMETHYLASE 2, ISOFORM A"/>
    <property type="match status" value="1"/>
</dbReference>
<proteinExistence type="predicted"/>
<dbReference type="OrthoDB" id="2754979at2759"/>
<dbReference type="PROSITE" id="PS51184">
    <property type="entry name" value="JMJC"/>
    <property type="match status" value="1"/>
</dbReference>
<accession>A0A1M2VP63</accession>
<comment type="subcellular location">
    <subcellularLocation>
        <location evidence="1">Nucleus</location>
    </subcellularLocation>
</comment>
<evidence type="ECO:0000313" key="6">
    <source>
        <dbReference type="Proteomes" id="UP000184267"/>
    </source>
</evidence>
<dbReference type="EMBL" id="MNAD01000932">
    <property type="protein sequence ID" value="OJT09346.1"/>
    <property type="molecule type" value="Genomic_DNA"/>
</dbReference>
<keyword evidence="3" id="KW-0539">Nucleus</keyword>
<dbReference type="AlphaFoldDB" id="A0A1M2VP63"/>
<dbReference type="GO" id="GO:0032259">
    <property type="term" value="P:methylation"/>
    <property type="evidence" value="ECO:0007669"/>
    <property type="project" value="UniProtKB-KW"/>
</dbReference>
<dbReference type="SUPFAM" id="SSF51197">
    <property type="entry name" value="Clavaminate synthase-like"/>
    <property type="match status" value="1"/>
</dbReference>
<dbReference type="GO" id="GO:0046872">
    <property type="term" value="F:metal ion binding"/>
    <property type="evidence" value="ECO:0007669"/>
    <property type="project" value="UniProtKB-KW"/>
</dbReference>
<dbReference type="InterPro" id="IPR003347">
    <property type="entry name" value="JmjC_dom"/>
</dbReference>
<dbReference type="GO" id="GO:0006357">
    <property type="term" value="P:regulation of transcription by RNA polymerase II"/>
    <property type="evidence" value="ECO:0007669"/>
    <property type="project" value="TreeGrafter"/>
</dbReference>
<sequence length="404" mass="43847">MDMALGELQLHACRSKSKRGKGKTYTHANPCFVCAERASGAKSSTGYCRFQDGSVAASTFSVASGVTPSKLVYPEVFNVRPTQEIVGELQGHQFSPLSRLPPGEIDAVLAEVKTAMLSHPTPPLQTPQSEHLRASADACRLIPKISPGQEQIFGILWALQYPLVVHGVEKKLQGSWSPEAFASSYGEQNALMIDSRAPTPKKVTVKDFFTDFVRSDKERGGVIKLKDWPPSASFADLLKPLCKAFMDAVPMPAYTRQDGILNIITHYPDPLCFGPTMPDVGPKLYSSTRDVAGVGSTKLHLDVSSAVNILVHTSGEGSPGAQWHIFLAADTAKLRAYLRSKSVCSAEEDPIHAQGTYLTPSMLAELRQHGIRPFEVQQNLGDAIFIPAGCAHQVSSIDSWNTCR</sequence>
<dbReference type="GO" id="GO:0008168">
    <property type="term" value="F:methyltransferase activity"/>
    <property type="evidence" value="ECO:0007669"/>
    <property type="project" value="UniProtKB-KW"/>
</dbReference>
<dbReference type="GO" id="GO:0000118">
    <property type="term" value="C:histone deacetylase complex"/>
    <property type="evidence" value="ECO:0007669"/>
    <property type="project" value="TreeGrafter"/>
</dbReference>
<keyword evidence="5" id="KW-0808">Transferase</keyword>
<keyword evidence="6" id="KW-1185">Reference proteome</keyword>
<evidence type="ECO:0000256" key="3">
    <source>
        <dbReference type="ARBA" id="ARBA00023242"/>
    </source>
</evidence>
<dbReference type="STRING" id="154538.A0A1M2VP63"/>
<protein>
    <submittedName>
        <fullName evidence="5">Lysine-specific demethylase 3B</fullName>
    </submittedName>
</protein>
<dbReference type="Proteomes" id="UP000184267">
    <property type="component" value="Unassembled WGS sequence"/>
</dbReference>
<dbReference type="GO" id="GO:0000785">
    <property type="term" value="C:chromatin"/>
    <property type="evidence" value="ECO:0007669"/>
    <property type="project" value="TreeGrafter"/>
</dbReference>
<keyword evidence="5" id="KW-0489">Methyltransferase</keyword>
<evidence type="ECO:0000256" key="1">
    <source>
        <dbReference type="ARBA" id="ARBA00004123"/>
    </source>
</evidence>